<evidence type="ECO:0008006" key="3">
    <source>
        <dbReference type="Google" id="ProtNLM"/>
    </source>
</evidence>
<proteinExistence type="predicted"/>
<dbReference type="EMBL" id="FNAT01000008">
    <property type="protein sequence ID" value="SDF19233.1"/>
    <property type="molecule type" value="Genomic_DNA"/>
</dbReference>
<protein>
    <recommendedName>
        <fullName evidence="3">DUF1127 domain-containing protein</fullName>
    </recommendedName>
</protein>
<gene>
    <name evidence="1" type="ORF">SAMN04488567_3623</name>
</gene>
<evidence type="ECO:0000313" key="1">
    <source>
        <dbReference type="EMBL" id="SDF19233.1"/>
    </source>
</evidence>
<dbReference type="Proteomes" id="UP000198922">
    <property type="component" value="Unassembled WGS sequence"/>
</dbReference>
<dbReference type="RefSeq" id="WP_090114319.1">
    <property type="nucleotide sequence ID" value="NZ_FNAT01000008.1"/>
</dbReference>
<sequence length="95" mass="10018">MPAIAASPLALTTSFARLAAACGRWFAHRQSLCDLRQLSDADLAHLGIRRDTLHRVIARSTGLAPRPAAPARESQAARPLPGGAIGLLTSAALRR</sequence>
<organism evidence="1 2">
    <name type="scientific">Limimaricola pyoseonensis</name>
    <dbReference type="NCBI Taxonomy" id="521013"/>
    <lineage>
        <taxon>Bacteria</taxon>
        <taxon>Pseudomonadati</taxon>
        <taxon>Pseudomonadota</taxon>
        <taxon>Alphaproteobacteria</taxon>
        <taxon>Rhodobacterales</taxon>
        <taxon>Paracoccaceae</taxon>
        <taxon>Limimaricola</taxon>
    </lineage>
</organism>
<accession>A0A1G7J2Y1</accession>
<reference evidence="2" key="1">
    <citation type="submission" date="2016-10" db="EMBL/GenBank/DDBJ databases">
        <authorList>
            <person name="Varghese N."/>
            <person name="Submissions S."/>
        </authorList>
    </citation>
    <scope>NUCLEOTIDE SEQUENCE [LARGE SCALE GENOMIC DNA]</scope>
    <source>
        <strain evidence="2">DSM 21424</strain>
    </source>
</reference>
<evidence type="ECO:0000313" key="2">
    <source>
        <dbReference type="Proteomes" id="UP000198922"/>
    </source>
</evidence>
<dbReference type="OrthoDB" id="8244198at2"/>
<dbReference type="AlphaFoldDB" id="A0A1G7J2Y1"/>
<name>A0A1G7J2Y1_9RHOB</name>
<keyword evidence="2" id="KW-1185">Reference proteome</keyword>